<feature type="compositionally biased region" description="Polar residues" evidence="1">
    <location>
        <begin position="41"/>
        <end position="51"/>
    </location>
</feature>
<dbReference type="InterPro" id="IPR051569">
    <property type="entry name" value="SHANK"/>
</dbReference>
<sequence length="270" mass="29677">MIRQGGNHLVLKVVTVTRNLDPDDTARKKAPPPPKRAPTTALTLRSKSMTSELEELGKSHTQPSPAQPRTVTMPVPELPFAKHQAVHEPMLAHYPLLAPTPRRVIRKCPCMRSSPTRAPWSLMGMDKDLQGTERGSGPLTPSCRQGKGDYKPCWLLRTLLRGVTMKPRDTFGKRVAPRRRDGVWVETLSPLEHKLELVKAAYVGTEINPCPRPTVQSSWPGALKAQPPTSAFTHRSQPPCTPDTGSFPERGLANVATAVKQWSSPLGPGH</sequence>
<name>A0ABQ9US86_SAGOE</name>
<gene>
    <name evidence="2" type="ORF">P7K49_021283</name>
</gene>
<dbReference type="EMBL" id="JASSZA010000010">
    <property type="protein sequence ID" value="KAK2099935.1"/>
    <property type="molecule type" value="Genomic_DNA"/>
</dbReference>
<feature type="compositionally biased region" description="Polar residues" evidence="1">
    <location>
        <begin position="227"/>
        <end position="238"/>
    </location>
</feature>
<evidence type="ECO:0000313" key="3">
    <source>
        <dbReference type="Proteomes" id="UP001266305"/>
    </source>
</evidence>
<dbReference type="PANTHER" id="PTHR24135:SF17">
    <property type="entry name" value="SH3 AND MULTIPLE ANKYRIN REPEAT DOMAINS PROTEIN 2"/>
    <property type="match status" value="1"/>
</dbReference>
<comment type="caution">
    <text evidence="2">The sequence shown here is derived from an EMBL/GenBank/DDBJ whole genome shotgun (WGS) entry which is preliminary data.</text>
</comment>
<organism evidence="2 3">
    <name type="scientific">Saguinus oedipus</name>
    <name type="common">Cotton-top tamarin</name>
    <name type="synonym">Oedipomidas oedipus</name>
    <dbReference type="NCBI Taxonomy" id="9490"/>
    <lineage>
        <taxon>Eukaryota</taxon>
        <taxon>Metazoa</taxon>
        <taxon>Chordata</taxon>
        <taxon>Craniata</taxon>
        <taxon>Vertebrata</taxon>
        <taxon>Euteleostomi</taxon>
        <taxon>Mammalia</taxon>
        <taxon>Eutheria</taxon>
        <taxon>Euarchontoglires</taxon>
        <taxon>Primates</taxon>
        <taxon>Haplorrhini</taxon>
        <taxon>Platyrrhini</taxon>
        <taxon>Cebidae</taxon>
        <taxon>Callitrichinae</taxon>
        <taxon>Saguinus</taxon>
    </lineage>
</organism>
<feature type="region of interest" description="Disordered" evidence="1">
    <location>
        <begin position="215"/>
        <end position="247"/>
    </location>
</feature>
<feature type="compositionally biased region" description="Polar residues" evidence="1">
    <location>
        <begin position="59"/>
        <end position="70"/>
    </location>
</feature>
<dbReference type="PANTHER" id="PTHR24135">
    <property type="entry name" value="SH3 AND MULTIPLE ANKYRIN REPEAT DOMAINS PROTEIN"/>
    <property type="match status" value="1"/>
</dbReference>
<feature type="region of interest" description="Disordered" evidence="1">
    <location>
        <begin position="21"/>
        <end position="70"/>
    </location>
</feature>
<evidence type="ECO:0000313" key="2">
    <source>
        <dbReference type="EMBL" id="KAK2099935.1"/>
    </source>
</evidence>
<accession>A0ABQ9US86</accession>
<proteinExistence type="predicted"/>
<keyword evidence="3" id="KW-1185">Reference proteome</keyword>
<reference evidence="2 3" key="1">
    <citation type="submission" date="2023-05" db="EMBL/GenBank/DDBJ databases">
        <title>B98-5 Cell Line De Novo Hybrid Assembly: An Optical Mapping Approach.</title>
        <authorList>
            <person name="Kananen K."/>
            <person name="Auerbach J.A."/>
            <person name="Kautto E."/>
            <person name="Blachly J.S."/>
        </authorList>
    </citation>
    <scope>NUCLEOTIDE SEQUENCE [LARGE SCALE GENOMIC DNA]</scope>
    <source>
        <strain evidence="2">B95-8</strain>
        <tissue evidence="2">Cell line</tissue>
    </source>
</reference>
<dbReference type="Proteomes" id="UP001266305">
    <property type="component" value="Unassembled WGS sequence"/>
</dbReference>
<protein>
    <submittedName>
        <fullName evidence="2">Uncharacterized protein</fullName>
    </submittedName>
</protein>
<evidence type="ECO:0000256" key="1">
    <source>
        <dbReference type="SAM" id="MobiDB-lite"/>
    </source>
</evidence>